<dbReference type="InterPro" id="IPR050389">
    <property type="entry name" value="LysR-type_TF"/>
</dbReference>
<dbReference type="AlphaFoldDB" id="A0A3A3GSP6"/>
<keyword evidence="7" id="KW-1185">Reference proteome</keyword>
<dbReference type="Pfam" id="PF03466">
    <property type="entry name" value="LysR_substrate"/>
    <property type="match status" value="1"/>
</dbReference>
<feature type="domain" description="HTH lysR-type" evidence="5">
    <location>
        <begin position="56"/>
        <end position="113"/>
    </location>
</feature>
<sequence length="359" mass="39481">MFGLSKVIMLGTLASSINRLRNIIIITKGDYGDTMDMASKAQGILSAAPAMTREQVDLNLLYVFDVVMTERHVTRAAERLDMTQSAVSNALNRLRRQFQDQLFVKAARGVSPTPRALALWASIHQSIKDLHASMQPEVFDAAHANQRFRIALVDITASLLTPHLSHAVHSLAPGVSFFFVPYDPALTAARLMRGEIDFAIGVEPARAAVLQTLPLWSDTFVVAARRGHPLLDGDLSLEDFCAAPQIAINEPGDEDAPNMIDDALANLGRKRNIRLSVNQFSVIPPILHDSDLIAVLPTRFVETPYARGALASRSLPFAVPEVTLYLSWHQRSNTLPSHQWLKQRMIEAAGALNRAATAR</sequence>
<dbReference type="PROSITE" id="PS50931">
    <property type="entry name" value="HTH_LYSR"/>
    <property type="match status" value="1"/>
</dbReference>
<dbReference type="InterPro" id="IPR037402">
    <property type="entry name" value="YidZ_PBP2"/>
</dbReference>
<comment type="caution">
    <text evidence="6">The sequence shown here is derived from an EMBL/GenBank/DDBJ whole genome shotgun (WGS) entry which is preliminary data.</text>
</comment>
<evidence type="ECO:0000313" key="6">
    <source>
        <dbReference type="EMBL" id="RJG04010.1"/>
    </source>
</evidence>
<keyword evidence="3" id="KW-0238">DNA-binding</keyword>
<dbReference type="InterPro" id="IPR000847">
    <property type="entry name" value="LysR_HTH_N"/>
</dbReference>
<dbReference type="Gene3D" id="3.40.190.10">
    <property type="entry name" value="Periplasmic binding protein-like II"/>
    <property type="match status" value="2"/>
</dbReference>
<name>A0A3A3GSP6_9BURK</name>
<evidence type="ECO:0000256" key="4">
    <source>
        <dbReference type="ARBA" id="ARBA00023163"/>
    </source>
</evidence>
<dbReference type="Gene3D" id="1.10.10.10">
    <property type="entry name" value="Winged helix-like DNA-binding domain superfamily/Winged helix DNA-binding domain"/>
    <property type="match status" value="1"/>
</dbReference>
<dbReference type="InterPro" id="IPR005119">
    <property type="entry name" value="LysR_subst-bd"/>
</dbReference>
<proteinExistence type="inferred from homology"/>
<dbReference type="PRINTS" id="PR00039">
    <property type="entry name" value="HTHLYSR"/>
</dbReference>
<evidence type="ECO:0000256" key="2">
    <source>
        <dbReference type="ARBA" id="ARBA00023015"/>
    </source>
</evidence>
<organism evidence="6 7">
    <name type="scientific">Noviherbaspirillum sedimenti</name>
    <dbReference type="NCBI Taxonomy" id="2320865"/>
    <lineage>
        <taxon>Bacteria</taxon>
        <taxon>Pseudomonadati</taxon>
        <taxon>Pseudomonadota</taxon>
        <taxon>Betaproteobacteria</taxon>
        <taxon>Burkholderiales</taxon>
        <taxon>Oxalobacteraceae</taxon>
        <taxon>Noviherbaspirillum</taxon>
    </lineage>
</organism>
<dbReference type="GO" id="GO:0003677">
    <property type="term" value="F:DNA binding"/>
    <property type="evidence" value="ECO:0007669"/>
    <property type="project" value="UniProtKB-KW"/>
</dbReference>
<dbReference type="Proteomes" id="UP000266327">
    <property type="component" value="Unassembled WGS sequence"/>
</dbReference>
<dbReference type="GO" id="GO:0003700">
    <property type="term" value="F:DNA-binding transcription factor activity"/>
    <property type="evidence" value="ECO:0007669"/>
    <property type="project" value="InterPro"/>
</dbReference>
<evidence type="ECO:0000259" key="5">
    <source>
        <dbReference type="PROSITE" id="PS50931"/>
    </source>
</evidence>
<evidence type="ECO:0000256" key="1">
    <source>
        <dbReference type="ARBA" id="ARBA00009437"/>
    </source>
</evidence>
<dbReference type="EMBL" id="QYUQ01000002">
    <property type="protein sequence ID" value="RJG04010.1"/>
    <property type="molecule type" value="Genomic_DNA"/>
</dbReference>
<comment type="similarity">
    <text evidence="1">Belongs to the LysR transcriptional regulatory family.</text>
</comment>
<dbReference type="PANTHER" id="PTHR30118">
    <property type="entry name" value="HTH-TYPE TRANSCRIPTIONAL REGULATOR LEUO-RELATED"/>
    <property type="match status" value="1"/>
</dbReference>
<protein>
    <submittedName>
        <fullName evidence="6">LysR family transcriptional regulator</fullName>
    </submittedName>
</protein>
<dbReference type="InterPro" id="IPR036390">
    <property type="entry name" value="WH_DNA-bd_sf"/>
</dbReference>
<reference evidence="7" key="1">
    <citation type="submission" date="2018-09" db="EMBL/GenBank/DDBJ databases">
        <authorList>
            <person name="Zhu H."/>
        </authorList>
    </citation>
    <scope>NUCLEOTIDE SEQUENCE [LARGE SCALE GENOMIC DNA]</scope>
    <source>
        <strain evidence="7">K1S02-23</strain>
    </source>
</reference>
<dbReference type="Pfam" id="PF00126">
    <property type="entry name" value="HTH_1"/>
    <property type="match status" value="1"/>
</dbReference>
<dbReference type="SUPFAM" id="SSF53850">
    <property type="entry name" value="Periplasmic binding protein-like II"/>
    <property type="match status" value="1"/>
</dbReference>
<evidence type="ECO:0000313" key="7">
    <source>
        <dbReference type="Proteomes" id="UP000266327"/>
    </source>
</evidence>
<dbReference type="CDD" id="cd08417">
    <property type="entry name" value="PBP2_Nitroaromatics_like"/>
    <property type="match status" value="1"/>
</dbReference>
<dbReference type="PANTHER" id="PTHR30118:SF15">
    <property type="entry name" value="TRANSCRIPTIONAL REGULATORY PROTEIN"/>
    <property type="match status" value="1"/>
</dbReference>
<dbReference type="SUPFAM" id="SSF46785">
    <property type="entry name" value="Winged helix' DNA-binding domain"/>
    <property type="match status" value="1"/>
</dbReference>
<gene>
    <name evidence="6" type="ORF">D3878_22455</name>
</gene>
<keyword evidence="4" id="KW-0804">Transcription</keyword>
<accession>A0A3A3GSP6</accession>
<keyword evidence="2" id="KW-0805">Transcription regulation</keyword>
<dbReference type="InterPro" id="IPR036388">
    <property type="entry name" value="WH-like_DNA-bd_sf"/>
</dbReference>
<evidence type="ECO:0000256" key="3">
    <source>
        <dbReference type="ARBA" id="ARBA00023125"/>
    </source>
</evidence>